<protein>
    <recommendedName>
        <fullName evidence="5">DUF3450 domain-containing protein</fullName>
    </recommendedName>
</protein>
<comment type="caution">
    <text evidence="3">The sequence shown here is derived from an EMBL/GenBank/DDBJ whole genome shotgun (WGS) entry which is preliminary data.</text>
</comment>
<name>A0AA42UFV1_AERCA</name>
<dbReference type="Proteomes" id="UP001161704">
    <property type="component" value="Unassembled WGS sequence"/>
</dbReference>
<evidence type="ECO:0000256" key="2">
    <source>
        <dbReference type="SAM" id="SignalP"/>
    </source>
</evidence>
<keyword evidence="2" id="KW-0732">Signal</keyword>
<feature type="chain" id="PRO_5041449164" description="DUF3450 domain-containing protein" evidence="2">
    <location>
        <begin position="22"/>
        <end position="189"/>
    </location>
</feature>
<dbReference type="EMBL" id="JAOCIZ010000128">
    <property type="protein sequence ID" value="MDH1507508.1"/>
    <property type="molecule type" value="Genomic_DNA"/>
</dbReference>
<sequence>MRKSVLAFSVVALLGISQVQASPGDTRPERRTPPMAEMARDTYGDKTLIELNTEIELLQNDLALLRDEYAKHNARITGQITRLRHIINDRQQAINFIRRDREQRYFSVHPGSLRGQLESLRFALGLQAIRWSKTVPAHCDWQFDAGFEVDKKEPIKALEAFLAGLPLLPQIHERDRSATITATEIIKCD</sequence>
<gene>
    <name evidence="3" type="ORF">N5I20_20915</name>
</gene>
<evidence type="ECO:0000256" key="1">
    <source>
        <dbReference type="SAM" id="Coils"/>
    </source>
</evidence>
<reference evidence="3" key="1">
    <citation type="submission" date="2022-09" db="EMBL/GenBank/DDBJ databases">
        <title>Intensive care unit water sources are persistently colonized with multi-drug resistant bacteria and are the site of extensive horizontal gene transfer of antibiotic resistance genes.</title>
        <authorList>
            <person name="Diorio-Toth L."/>
        </authorList>
    </citation>
    <scope>NUCLEOTIDE SEQUENCE</scope>
    <source>
        <strain evidence="3">GD03710</strain>
    </source>
</reference>
<accession>A0AA42UFV1</accession>
<proteinExistence type="predicted"/>
<evidence type="ECO:0000313" key="3">
    <source>
        <dbReference type="EMBL" id="MDH1507508.1"/>
    </source>
</evidence>
<dbReference type="AlphaFoldDB" id="A0AA42UFV1"/>
<feature type="coiled-coil region" evidence="1">
    <location>
        <begin position="48"/>
        <end position="75"/>
    </location>
</feature>
<evidence type="ECO:0008006" key="5">
    <source>
        <dbReference type="Google" id="ProtNLM"/>
    </source>
</evidence>
<keyword evidence="1" id="KW-0175">Coiled coil</keyword>
<feature type="signal peptide" evidence="2">
    <location>
        <begin position="1"/>
        <end position="21"/>
    </location>
</feature>
<evidence type="ECO:0000313" key="4">
    <source>
        <dbReference type="Proteomes" id="UP001161704"/>
    </source>
</evidence>
<dbReference type="RefSeq" id="WP_128345049.1">
    <property type="nucleotide sequence ID" value="NZ_CAWOMG010000244.1"/>
</dbReference>
<organism evidence="3 4">
    <name type="scientific">Aeromonas caviae</name>
    <name type="common">Aeromonas punctata</name>
    <dbReference type="NCBI Taxonomy" id="648"/>
    <lineage>
        <taxon>Bacteria</taxon>
        <taxon>Pseudomonadati</taxon>
        <taxon>Pseudomonadota</taxon>
        <taxon>Gammaproteobacteria</taxon>
        <taxon>Aeromonadales</taxon>
        <taxon>Aeromonadaceae</taxon>
        <taxon>Aeromonas</taxon>
    </lineage>
</organism>